<sequence>MSLDTFRNQLMSNSDYEVRVEVNQRCLIDKMLSRYSSEFVVFRELMQNADDAKTSAVEIVFEGIVGETYTRLLFKNNGMAFRPQDWDRLKKIAEGNPDEQKIGAFGVGFYSLFSICEEPFVSSGELGMAFYWRGDQLFVRHGPTGKDDTEWTIFLMDVREATKFPDLNRFSCFLATSLGFTTNLHEISVYYNKHRVIHIIKSISHPRPIEFRSDINNESPKKMFKLESVNVHDVLFNTSRVIIPPGIIGTISLSDCQEEKASVRFQIASGNLKVQVQDEFSIEMERLTKKKPPRQSAIQIILPGYYDTSSDTNASSLNIFRDLLPFPEQGKVFIGFRTHQTTGYSMHLAARVIPTVERESIDLVQKTLNEYNSEMLCSAGILCRLLYEDEMKRILQKCQNASNKDQTELEEHSAYALKHFTFEQSTPDIKVGRIIDAQFYKCCSSRLPILSTHGVKAINMVRIPDPEMATFIKTIPVVPKIMVDRCKSFFYRAHNILRLIEKVSLNDVFEELKNRALDQDEMVALMKWWIAFCQKQKVSQLNHDKFMQLAVVYVKNKNLPLKNIRYFLNPGIIKPDSDIPTNVLPYVISSKFKLNELKQSFKNWTELSLAIWAQYIIGKYELKNNQPFAEKFLGILSRGFDSMNYSDKNSLCHLLSQIQCIPTQFGIKKPTETYFPDVTLFPDLPNICTKGIKVNEKFFTMMGIHKHVELEIVFARLVNKENLDHAKLIKYFTPIIKELKIADIQRLKTTEIWIKEDNDTEMSGTYIQRYLAKDLYAPFFQNRELELPIIKWKGNWNKNSDDVKFIMSLGLQEYPSLQTILQLAAPTTPLVLREKALNYFIKNLKEKYSNVYDPNSVPISFLPCIDPYVYAKPSECYWNRDCVKMGFNALRQNLSFRAKELGVKQHPDSNLLFDKLLNNPPRNFDDAQRIFGYLATRIGDFDYEDWDKLKNLNFIPINDKIPPYKLCLHAPKDCYFKNPSEDYVDLFPCVDFGKDANKFLENCGVKKEPQVLDLAEYLINSSRRFWSNPNNRNSYVRILGTIAYNYESINKKKPGTLDKMKQSPILLCTKNQGIEENIDNYKLAYANEILINDNARYRNLFDPLVCPYTDQMAKFYQALGSRSLDANVRSTPQHSGRTGTSNLSRNVQRRIHERVPWYYASITSGNFKNDVKWVEKLRVMEVDQINMKYELLTNYATKSEKVNASVSENSLILYITRGHSDYADIAPALARHIHNKPDRQNSTTLYLYLTSSVEDLQRLGYPTENIKKPGLGRIYKLSSSSSTSECTNSVTSTTDEKSNLQKILHDTIKSIKSNTRNWPFQRVIIDIQVESHCDVIPEINLNFAQNENGIQIYVGKQLDPSIIQSLDKPLKSFIEVLVNLNQVFGLSSDQINIFYDNDSTSVAFNRNNALFFSLRYYIDFNDSENFVITNDILISWFMVICHELSHSIIKVHGEEHEYYMQAFMKSFMPNLMNKINEIKSQTKSIGLLRKRLLEADGNK</sequence>
<dbReference type="PANTHER" id="PTHR47839">
    <property type="entry name" value="DOMAIN PROTEIN, PUTATIVE (AFU_ORTHOLOGUE AFUA_6G04830)-RELATED"/>
    <property type="match status" value="1"/>
</dbReference>
<organism evidence="2 3">
    <name type="scientific">Gigaspora margarita</name>
    <dbReference type="NCBI Taxonomy" id="4874"/>
    <lineage>
        <taxon>Eukaryota</taxon>
        <taxon>Fungi</taxon>
        <taxon>Fungi incertae sedis</taxon>
        <taxon>Mucoromycota</taxon>
        <taxon>Glomeromycotina</taxon>
        <taxon>Glomeromycetes</taxon>
        <taxon>Diversisporales</taxon>
        <taxon>Gigasporaceae</taxon>
        <taxon>Gigaspora</taxon>
    </lineage>
</organism>
<keyword evidence="3" id="KW-1185">Reference proteome</keyword>
<dbReference type="InterPro" id="IPR058210">
    <property type="entry name" value="SACS/Nov_dom"/>
</dbReference>
<accession>A0A8H3XC39</accession>
<dbReference type="Proteomes" id="UP000439903">
    <property type="component" value="Unassembled WGS sequence"/>
</dbReference>
<protein>
    <submittedName>
        <fullName evidence="2">Putative hatpase domain protein</fullName>
    </submittedName>
</protein>
<name>A0A8H3XC39_GIGMA</name>
<evidence type="ECO:0000259" key="1">
    <source>
        <dbReference type="Pfam" id="PF25794"/>
    </source>
</evidence>
<dbReference type="InterPro" id="IPR022155">
    <property type="entry name" value="DUF3684"/>
</dbReference>
<gene>
    <name evidence="2" type="ORF">F8M41_002896</name>
</gene>
<dbReference type="EMBL" id="WTPW01001249">
    <property type="protein sequence ID" value="KAF0446586.1"/>
    <property type="molecule type" value="Genomic_DNA"/>
</dbReference>
<dbReference type="NCBIfam" id="NF047352">
    <property type="entry name" value="P_loop_sacsin"/>
    <property type="match status" value="1"/>
</dbReference>
<dbReference type="PANTHER" id="PTHR47839:SF1">
    <property type="entry name" value="DOMAIN PROTEIN, PUTATIVE (AFU_ORTHOLOGUE AFUA_6G04830)-RELATED"/>
    <property type="match status" value="1"/>
</dbReference>
<proteinExistence type="predicted"/>
<comment type="caution">
    <text evidence="2">The sequence shown here is derived from an EMBL/GenBank/DDBJ whole genome shotgun (WGS) entry which is preliminary data.</text>
</comment>
<evidence type="ECO:0000313" key="2">
    <source>
        <dbReference type="EMBL" id="KAF0446586.1"/>
    </source>
</evidence>
<evidence type="ECO:0000313" key="3">
    <source>
        <dbReference type="Proteomes" id="UP000439903"/>
    </source>
</evidence>
<dbReference type="Pfam" id="PF25794">
    <property type="entry name" value="SACS"/>
    <property type="match status" value="1"/>
</dbReference>
<feature type="domain" description="Sacsin/Nov" evidence="1">
    <location>
        <begin position="28"/>
        <end position="125"/>
    </location>
</feature>
<dbReference type="InterPro" id="IPR036890">
    <property type="entry name" value="HATPase_C_sf"/>
</dbReference>
<dbReference type="OrthoDB" id="10031156at2759"/>
<dbReference type="Gene3D" id="3.30.565.10">
    <property type="entry name" value="Histidine kinase-like ATPase, C-terminal domain"/>
    <property type="match status" value="1"/>
</dbReference>
<dbReference type="Pfam" id="PF12449">
    <property type="entry name" value="DUF3684"/>
    <property type="match status" value="1"/>
</dbReference>
<dbReference type="SUPFAM" id="SSF55874">
    <property type="entry name" value="ATPase domain of HSP90 chaperone/DNA topoisomerase II/histidine kinase"/>
    <property type="match status" value="1"/>
</dbReference>
<reference evidence="2 3" key="1">
    <citation type="journal article" date="2019" name="Environ. Microbiol.">
        <title>At the nexus of three kingdoms: the genome of the mycorrhizal fungus Gigaspora margarita provides insights into plant, endobacterial and fungal interactions.</title>
        <authorList>
            <person name="Venice F."/>
            <person name="Ghignone S."/>
            <person name="Salvioli di Fossalunga A."/>
            <person name="Amselem J."/>
            <person name="Novero M."/>
            <person name="Xianan X."/>
            <person name="Sedzielewska Toro K."/>
            <person name="Morin E."/>
            <person name="Lipzen A."/>
            <person name="Grigoriev I.V."/>
            <person name="Henrissat B."/>
            <person name="Martin F.M."/>
            <person name="Bonfante P."/>
        </authorList>
    </citation>
    <scope>NUCLEOTIDE SEQUENCE [LARGE SCALE GENOMIC DNA]</scope>
    <source>
        <strain evidence="2 3">BEG34</strain>
    </source>
</reference>